<organism evidence="1 2">
    <name type="scientific">Escherichia coli O157:H7 (strain EC869)</name>
    <dbReference type="NCBI Taxonomy" id="478008"/>
    <lineage>
        <taxon>Bacteria</taxon>
        <taxon>Pseudomonadati</taxon>
        <taxon>Pseudomonadota</taxon>
        <taxon>Gammaproteobacteria</taxon>
        <taxon>Enterobacterales</taxon>
        <taxon>Enterobacteriaceae</taxon>
        <taxon>Escherichia</taxon>
    </lineage>
</organism>
<protein>
    <submittedName>
        <fullName evidence="1">Uncharacterized protein</fullName>
    </submittedName>
</protein>
<comment type="caution">
    <text evidence="1">The sequence shown here is derived from an EMBL/GenBank/DDBJ whole genome shotgun (WGS) entry which is preliminary data.</text>
</comment>
<gene>
    <name evidence="1" type="ORF">ECH7EC869_3733</name>
</gene>
<dbReference type="EMBL" id="ABHU01000015">
    <property type="protein sequence ID" value="EDU90095.1"/>
    <property type="molecule type" value="Genomic_DNA"/>
</dbReference>
<proteinExistence type="predicted"/>
<evidence type="ECO:0000313" key="2">
    <source>
        <dbReference type="Proteomes" id="UP000004641"/>
    </source>
</evidence>
<dbReference type="Proteomes" id="UP000004641">
    <property type="component" value="Unassembled WGS sequence"/>
</dbReference>
<sequence length="38" mass="4573">MEHNINLVVKLYSDIPDEQLQSIIKNKIGKYDMEFNYE</sequence>
<dbReference type="BioCyc" id="ECOL478008-HMP:G76-483567-MONOMER"/>
<reference evidence="1 2" key="1">
    <citation type="journal article" date="2011" name="Appl. Environ. Microbiol.">
        <title>Genome signatures of Escherichia coli O157:H7 isolates from the bovine host reservoir.</title>
        <authorList>
            <person name="Eppinger M."/>
            <person name="Mammel M.K."/>
            <person name="Leclerc J.E."/>
            <person name="Ravel J."/>
            <person name="Cebula T.A."/>
        </authorList>
    </citation>
    <scope>NUCLEOTIDE SEQUENCE [LARGE SCALE GENOMIC DNA]</scope>
    <source>
        <strain evidence="1 2">EC869</strain>
    </source>
</reference>
<dbReference type="AlphaFoldDB" id="A0A0H3PLZ2"/>
<accession>A0A0H3PLZ2</accession>
<evidence type="ECO:0000313" key="1">
    <source>
        <dbReference type="EMBL" id="EDU90095.1"/>
    </source>
</evidence>
<name>A0A0H3PLZ2_ECO5C</name>